<dbReference type="PANTHER" id="PTHR43798">
    <property type="entry name" value="MONOACYLGLYCEROL LIPASE"/>
    <property type="match status" value="1"/>
</dbReference>
<dbReference type="EMBL" id="PDLM01000022">
    <property type="protein sequence ID" value="RDW57183.1"/>
    <property type="molecule type" value="Genomic_DNA"/>
</dbReference>
<evidence type="ECO:0000259" key="2">
    <source>
        <dbReference type="Pfam" id="PF12146"/>
    </source>
</evidence>
<proteinExistence type="predicted"/>
<keyword evidence="1" id="KW-0378">Hydrolase</keyword>
<dbReference type="PANTHER" id="PTHR43798:SF31">
    <property type="entry name" value="AB HYDROLASE SUPERFAMILY PROTEIN YCLE"/>
    <property type="match status" value="1"/>
</dbReference>
<name>A0A3D8Q5U5_9HELO</name>
<dbReference type="InterPro" id="IPR050266">
    <property type="entry name" value="AB_hydrolase_sf"/>
</dbReference>
<keyword evidence="4" id="KW-1185">Reference proteome</keyword>
<dbReference type="STRING" id="1849047.A0A3D8Q5U5"/>
<evidence type="ECO:0000313" key="4">
    <source>
        <dbReference type="Proteomes" id="UP000256645"/>
    </source>
</evidence>
<protein>
    <recommendedName>
        <fullName evidence="2">Serine aminopeptidase S33 domain-containing protein</fullName>
    </recommendedName>
</protein>
<accession>A0A3D8Q5U5</accession>
<dbReference type="SUPFAM" id="SSF53474">
    <property type="entry name" value="alpha/beta-Hydrolases"/>
    <property type="match status" value="1"/>
</dbReference>
<dbReference type="AlphaFoldDB" id="A0A3D8Q5U5"/>
<dbReference type="OrthoDB" id="408373at2759"/>
<organism evidence="3 4">
    <name type="scientific">Coleophoma cylindrospora</name>
    <dbReference type="NCBI Taxonomy" id="1849047"/>
    <lineage>
        <taxon>Eukaryota</taxon>
        <taxon>Fungi</taxon>
        <taxon>Dikarya</taxon>
        <taxon>Ascomycota</taxon>
        <taxon>Pezizomycotina</taxon>
        <taxon>Leotiomycetes</taxon>
        <taxon>Helotiales</taxon>
        <taxon>Dermateaceae</taxon>
        <taxon>Coleophoma</taxon>
    </lineage>
</organism>
<reference evidence="3 4" key="1">
    <citation type="journal article" date="2018" name="IMA Fungus">
        <title>IMA Genome-F 9: Draft genome sequence of Annulohypoxylon stygium, Aspergillus mulundensis, Berkeleyomyces basicola (syn. Thielaviopsis basicola), Ceratocystis smalleyi, two Cercospora beticola strains, Coleophoma cylindrospora, Fusarium fracticaudum, Phialophora cf. hyalina, and Morchella septimelata.</title>
        <authorList>
            <person name="Wingfield B.D."/>
            <person name="Bills G.F."/>
            <person name="Dong Y."/>
            <person name="Huang W."/>
            <person name="Nel W.J."/>
            <person name="Swalarsk-Parry B.S."/>
            <person name="Vaghefi N."/>
            <person name="Wilken P.M."/>
            <person name="An Z."/>
            <person name="de Beer Z.W."/>
            <person name="De Vos L."/>
            <person name="Chen L."/>
            <person name="Duong T.A."/>
            <person name="Gao Y."/>
            <person name="Hammerbacher A."/>
            <person name="Kikkert J.R."/>
            <person name="Li Y."/>
            <person name="Li H."/>
            <person name="Li K."/>
            <person name="Li Q."/>
            <person name="Liu X."/>
            <person name="Ma X."/>
            <person name="Naidoo K."/>
            <person name="Pethybridge S.J."/>
            <person name="Sun J."/>
            <person name="Steenkamp E.T."/>
            <person name="van der Nest M.A."/>
            <person name="van Wyk S."/>
            <person name="Wingfield M.J."/>
            <person name="Xiong C."/>
            <person name="Yue Q."/>
            <person name="Zhang X."/>
        </authorList>
    </citation>
    <scope>NUCLEOTIDE SEQUENCE [LARGE SCALE GENOMIC DNA]</scope>
    <source>
        <strain evidence="3 4">BP6252</strain>
    </source>
</reference>
<dbReference type="GO" id="GO:0016787">
    <property type="term" value="F:hydrolase activity"/>
    <property type="evidence" value="ECO:0007669"/>
    <property type="project" value="UniProtKB-KW"/>
</dbReference>
<evidence type="ECO:0000313" key="3">
    <source>
        <dbReference type="EMBL" id="RDW57183.1"/>
    </source>
</evidence>
<sequence length="271" mass="30976">MVGTVKRAFYDSPSGQILYRYILTTKDVKKAPVVFMHQSPSCGRCYELIMKEYAERGHDCYAPDMPGFGESDDIDFMPESTRFYVDTLMGLYRHLKLPKMHLVGHHTGSAMAMEMGAIYPDEILTVCCSAPALASREEQKALYSALAEEWSKPKDDGSQLMRVWDIMKDYVIGDLETKVYEVLAACRSWKGRKQAYEVLFRQDKLTFFKQITCPLIAMCAEDDVVWPNFHYVQELQPNARREVTSGDIFGSKNVEGTIAFYHMDFLDKMGA</sequence>
<comment type="caution">
    <text evidence="3">The sequence shown here is derived from an EMBL/GenBank/DDBJ whole genome shotgun (WGS) entry which is preliminary data.</text>
</comment>
<evidence type="ECO:0000256" key="1">
    <source>
        <dbReference type="ARBA" id="ARBA00022801"/>
    </source>
</evidence>
<feature type="domain" description="Serine aminopeptidase S33" evidence="2">
    <location>
        <begin position="30"/>
        <end position="146"/>
    </location>
</feature>
<dbReference type="Proteomes" id="UP000256645">
    <property type="component" value="Unassembled WGS sequence"/>
</dbReference>
<dbReference type="Gene3D" id="3.40.50.1820">
    <property type="entry name" value="alpha/beta hydrolase"/>
    <property type="match status" value="1"/>
</dbReference>
<dbReference type="Pfam" id="PF12146">
    <property type="entry name" value="Hydrolase_4"/>
    <property type="match status" value="1"/>
</dbReference>
<dbReference type="InterPro" id="IPR029058">
    <property type="entry name" value="AB_hydrolase_fold"/>
</dbReference>
<gene>
    <name evidence="3" type="ORF">BP6252_13831</name>
</gene>
<dbReference type="GO" id="GO:0016020">
    <property type="term" value="C:membrane"/>
    <property type="evidence" value="ECO:0007669"/>
    <property type="project" value="TreeGrafter"/>
</dbReference>
<dbReference type="InterPro" id="IPR022742">
    <property type="entry name" value="Hydrolase_4"/>
</dbReference>